<dbReference type="EMBL" id="BAABIV010000028">
    <property type="protein sequence ID" value="GAA5004290.1"/>
    <property type="molecule type" value="Genomic_DNA"/>
</dbReference>
<dbReference type="SUPFAM" id="SSF51735">
    <property type="entry name" value="NAD(P)-binding Rossmann-fold domains"/>
    <property type="match status" value="1"/>
</dbReference>
<keyword evidence="3" id="KW-1185">Reference proteome</keyword>
<dbReference type="InterPro" id="IPR036291">
    <property type="entry name" value="NAD(P)-bd_dom_sf"/>
</dbReference>
<comment type="caution">
    <text evidence="2">The sequence shown here is derived from an EMBL/GenBank/DDBJ whole genome shotgun (WGS) entry which is preliminary data.</text>
</comment>
<reference evidence="3" key="1">
    <citation type="journal article" date="2019" name="Int. J. Syst. Evol. Microbiol.">
        <title>The Global Catalogue of Microorganisms (GCM) 10K type strain sequencing project: providing services to taxonomists for standard genome sequencing and annotation.</title>
        <authorList>
            <consortium name="The Broad Institute Genomics Platform"/>
            <consortium name="The Broad Institute Genome Sequencing Center for Infectious Disease"/>
            <person name="Wu L."/>
            <person name="Ma J."/>
        </authorList>
    </citation>
    <scope>NUCLEOTIDE SEQUENCE [LARGE SCALE GENOMIC DNA]</scope>
    <source>
        <strain evidence="3">JCM 17657</strain>
    </source>
</reference>
<dbReference type="InterPro" id="IPR001509">
    <property type="entry name" value="Epimerase_deHydtase"/>
</dbReference>
<organism evidence="2 3">
    <name type="scientific">Streptomyces hyderabadensis</name>
    <dbReference type="NCBI Taxonomy" id="598549"/>
    <lineage>
        <taxon>Bacteria</taxon>
        <taxon>Bacillati</taxon>
        <taxon>Actinomycetota</taxon>
        <taxon>Actinomycetes</taxon>
        <taxon>Kitasatosporales</taxon>
        <taxon>Streptomycetaceae</taxon>
        <taxon>Streptomyces</taxon>
    </lineage>
</organism>
<sequence length="52" mass="5545">MADRWRGAYGRRMTRAVVIGATGQIGRAAVGALARDGWEVTAVSRGGDRDAR</sequence>
<evidence type="ECO:0000259" key="1">
    <source>
        <dbReference type="Pfam" id="PF01370"/>
    </source>
</evidence>
<gene>
    <name evidence="2" type="ORF">GCM10023257_56970</name>
</gene>
<dbReference type="Gene3D" id="3.40.50.720">
    <property type="entry name" value="NAD(P)-binding Rossmann-like Domain"/>
    <property type="match status" value="1"/>
</dbReference>
<feature type="domain" description="NAD-dependent epimerase/dehydratase" evidence="1">
    <location>
        <begin position="17"/>
        <end position="48"/>
    </location>
</feature>
<dbReference type="Proteomes" id="UP001500610">
    <property type="component" value="Unassembled WGS sequence"/>
</dbReference>
<protein>
    <recommendedName>
        <fullName evidence="1">NAD-dependent epimerase/dehydratase domain-containing protein</fullName>
    </recommendedName>
</protein>
<name>A0ABP9INM9_9ACTN</name>
<accession>A0ABP9INM9</accession>
<proteinExistence type="predicted"/>
<evidence type="ECO:0000313" key="2">
    <source>
        <dbReference type="EMBL" id="GAA5004290.1"/>
    </source>
</evidence>
<evidence type="ECO:0000313" key="3">
    <source>
        <dbReference type="Proteomes" id="UP001500610"/>
    </source>
</evidence>
<dbReference type="Pfam" id="PF01370">
    <property type="entry name" value="Epimerase"/>
    <property type="match status" value="1"/>
</dbReference>